<name>A0A9W6J1D4_9HYPH</name>
<dbReference type="InterPro" id="IPR029017">
    <property type="entry name" value="Enolase-like_N"/>
</dbReference>
<feature type="domain" description="Mandelate racemase/muconate lactonizing enzyme C-terminal" evidence="3">
    <location>
        <begin position="165"/>
        <end position="281"/>
    </location>
</feature>
<dbReference type="Pfam" id="PF02746">
    <property type="entry name" value="MR_MLE_N"/>
    <property type="match status" value="1"/>
</dbReference>
<dbReference type="GO" id="GO:0009063">
    <property type="term" value="P:amino acid catabolic process"/>
    <property type="evidence" value="ECO:0007669"/>
    <property type="project" value="InterPro"/>
</dbReference>
<evidence type="ECO:0000256" key="2">
    <source>
        <dbReference type="SAM" id="MobiDB-lite"/>
    </source>
</evidence>
<dbReference type="SUPFAM" id="SSF54826">
    <property type="entry name" value="Enolase N-terminal domain-like"/>
    <property type="match status" value="1"/>
</dbReference>
<dbReference type="InterPro" id="IPR036849">
    <property type="entry name" value="Enolase-like_C_sf"/>
</dbReference>
<dbReference type="InterPro" id="IPR034593">
    <property type="entry name" value="DgoD-like"/>
</dbReference>
<reference evidence="4" key="2">
    <citation type="submission" date="2023-01" db="EMBL/GenBank/DDBJ databases">
        <authorList>
            <person name="Sun Q."/>
            <person name="Evtushenko L."/>
        </authorList>
    </citation>
    <scope>NUCLEOTIDE SEQUENCE</scope>
    <source>
        <strain evidence="4">VKM B-2347</strain>
    </source>
</reference>
<keyword evidence="5" id="KW-1185">Reference proteome</keyword>
<evidence type="ECO:0000259" key="3">
    <source>
        <dbReference type="SMART" id="SM00922"/>
    </source>
</evidence>
<dbReference type="EMBL" id="BSFI01000019">
    <property type="protein sequence ID" value="GLK69031.1"/>
    <property type="molecule type" value="Genomic_DNA"/>
</dbReference>
<feature type="region of interest" description="Disordered" evidence="2">
    <location>
        <begin position="1"/>
        <end position="26"/>
    </location>
</feature>
<accession>A0A9W6J1D4</accession>
<evidence type="ECO:0000256" key="1">
    <source>
        <dbReference type="ARBA" id="ARBA00023239"/>
    </source>
</evidence>
<dbReference type="CDD" id="cd03316">
    <property type="entry name" value="MR_like"/>
    <property type="match status" value="1"/>
</dbReference>
<dbReference type="PANTHER" id="PTHR48080">
    <property type="entry name" value="D-GALACTONATE DEHYDRATASE-RELATED"/>
    <property type="match status" value="1"/>
</dbReference>
<dbReference type="Gene3D" id="3.20.20.120">
    <property type="entry name" value="Enolase-like C-terminal domain"/>
    <property type="match status" value="1"/>
</dbReference>
<comment type="caution">
    <text evidence="4">The sequence shown here is derived from an EMBL/GenBank/DDBJ whole genome shotgun (WGS) entry which is preliminary data.</text>
</comment>
<proteinExistence type="predicted"/>
<dbReference type="InterPro" id="IPR018110">
    <property type="entry name" value="Mandel_Rmase/mucon_lact_enz_CS"/>
</dbReference>
<gene>
    <name evidence="4" type="ORF">GCM10008179_26690</name>
</gene>
<dbReference type="SFLD" id="SFLDS00001">
    <property type="entry name" value="Enolase"/>
    <property type="match status" value="1"/>
</dbReference>
<protein>
    <submittedName>
        <fullName evidence="4">Racemase</fullName>
    </submittedName>
</protein>
<dbReference type="Proteomes" id="UP001143372">
    <property type="component" value="Unassembled WGS sequence"/>
</dbReference>
<dbReference type="SUPFAM" id="SSF51604">
    <property type="entry name" value="Enolase C-terminal domain-like"/>
    <property type="match status" value="1"/>
</dbReference>
<dbReference type="SFLD" id="SFLDG00179">
    <property type="entry name" value="mandelate_racemase"/>
    <property type="match status" value="1"/>
</dbReference>
<organism evidence="4 5">
    <name type="scientific">Hansschlegelia plantiphila</name>
    <dbReference type="NCBI Taxonomy" id="374655"/>
    <lineage>
        <taxon>Bacteria</taxon>
        <taxon>Pseudomonadati</taxon>
        <taxon>Pseudomonadota</taxon>
        <taxon>Alphaproteobacteria</taxon>
        <taxon>Hyphomicrobiales</taxon>
        <taxon>Methylopilaceae</taxon>
        <taxon>Hansschlegelia</taxon>
    </lineage>
</organism>
<sequence>MLRGRGAAVKDAPAKRRAAPATQEPEPAMSKITAVRVYSVTSSKLHPIVVEVETADGVVGVGEAAIAYGVGGLAAAAMIAEMAERYVLGWDASRIEALWHELYDHSFWAKGGGAIVFAAIGAIETALWDIKGKELGVPVYELLGGLVHDRLPVYANGWNTEFSDAEEWARAAERPVADGYTMIKTYPLAMPMEEGRTLRHVTRRALDRDMTKLAVERVRLLRQVVGPDIVILLDLSGGLTTDETINYCKRVEEFDIGWIEEPCDPFDVGALARIAGKIDIPLAAGERLYTRYGFRKVLESQAIGIVQPDIGNTGGMLETKKIAAMAEAYNMRFSPHNCASGVSTAAAAQIGACTSNFMTLEVYPYFREYPNFVEIAKSNPELRIRDGRLDMDRSPGLGVELDHAVVDRFLWAERRRPA</sequence>
<dbReference type="SMART" id="SM00922">
    <property type="entry name" value="MR_MLE"/>
    <property type="match status" value="1"/>
</dbReference>
<evidence type="ECO:0000313" key="4">
    <source>
        <dbReference type="EMBL" id="GLK69031.1"/>
    </source>
</evidence>
<dbReference type="InterPro" id="IPR013341">
    <property type="entry name" value="Mandelate_racemase_N_dom"/>
</dbReference>
<reference evidence="4" key="1">
    <citation type="journal article" date="2014" name="Int. J. Syst. Evol. Microbiol.">
        <title>Complete genome sequence of Corynebacterium casei LMG S-19264T (=DSM 44701T), isolated from a smear-ripened cheese.</title>
        <authorList>
            <consortium name="US DOE Joint Genome Institute (JGI-PGF)"/>
            <person name="Walter F."/>
            <person name="Albersmeier A."/>
            <person name="Kalinowski J."/>
            <person name="Ruckert C."/>
        </authorList>
    </citation>
    <scope>NUCLEOTIDE SEQUENCE</scope>
    <source>
        <strain evidence="4">VKM B-2347</strain>
    </source>
</reference>
<dbReference type="InterPro" id="IPR029065">
    <property type="entry name" value="Enolase_C-like"/>
</dbReference>
<keyword evidence="1" id="KW-0456">Lyase</keyword>
<dbReference type="PROSITE" id="PS00908">
    <property type="entry name" value="MR_MLE_1"/>
    <property type="match status" value="1"/>
</dbReference>
<evidence type="ECO:0000313" key="5">
    <source>
        <dbReference type="Proteomes" id="UP001143372"/>
    </source>
</evidence>
<dbReference type="GO" id="GO:0016829">
    <property type="term" value="F:lyase activity"/>
    <property type="evidence" value="ECO:0007669"/>
    <property type="project" value="UniProtKB-KW"/>
</dbReference>
<dbReference type="GO" id="GO:0000287">
    <property type="term" value="F:magnesium ion binding"/>
    <property type="evidence" value="ECO:0007669"/>
    <property type="project" value="UniProtKB-ARBA"/>
</dbReference>
<dbReference type="AlphaFoldDB" id="A0A9W6J1D4"/>
<dbReference type="Gene3D" id="3.30.390.10">
    <property type="entry name" value="Enolase-like, N-terminal domain"/>
    <property type="match status" value="1"/>
</dbReference>
<dbReference type="Pfam" id="PF13378">
    <property type="entry name" value="MR_MLE_C"/>
    <property type="match status" value="1"/>
</dbReference>
<dbReference type="InterPro" id="IPR013342">
    <property type="entry name" value="Mandelate_racemase_C"/>
</dbReference>
<dbReference type="PANTHER" id="PTHR48080:SF2">
    <property type="entry name" value="D-GALACTONATE DEHYDRATASE"/>
    <property type="match status" value="1"/>
</dbReference>